<dbReference type="Pfam" id="PF07690">
    <property type="entry name" value="MFS_1"/>
    <property type="match status" value="1"/>
</dbReference>
<dbReference type="InterPro" id="IPR020846">
    <property type="entry name" value="MFS_dom"/>
</dbReference>
<feature type="transmembrane region" description="Helical" evidence="7">
    <location>
        <begin position="67"/>
        <end position="90"/>
    </location>
</feature>
<reference evidence="9" key="2">
    <citation type="submission" date="2020-09" db="EMBL/GenBank/DDBJ databases">
        <authorList>
            <person name="Sun Q."/>
            <person name="Ohkuma M."/>
        </authorList>
    </citation>
    <scope>NUCLEOTIDE SEQUENCE</scope>
    <source>
        <strain evidence="9">JCM 3051</strain>
    </source>
</reference>
<proteinExistence type="predicted"/>
<keyword evidence="10" id="KW-1185">Reference proteome</keyword>
<dbReference type="PROSITE" id="PS50850">
    <property type="entry name" value="MFS"/>
    <property type="match status" value="1"/>
</dbReference>
<evidence type="ECO:0000313" key="9">
    <source>
        <dbReference type="EMBL" id="GGM14103.1"/>
    </source>
</evidence>
<evidence type="ECO:0000256" key="1">
    <source>
        <dbReference type="ARBA" id="ARBA00004651"/>
    </source>
</evidence>
<dbReference type="SUPFAM" id="SSF103473">
    <property type="entry name" value="MFS general substrate transporter"/>
    <property type="match status" value="1"/>
</dbReference>
<evidence type="ECO:0000256" key="3">
    <source>
        <dbReference type="ARBA" id="ARBA00022475"/>
    </source>
</evidence>
<feature type="transmembrane region" description="Helical" evidence="7">
    <location>
        <begin position="154"/>
        <end position="175"/>
    </location>
</feature>
<dbReference type="GO" id="GO:0022857">
    <property type="term" value="F:transmembrane transporter activity"/>
    <property type="evidence" value="ECO:0007669"/>
    <property type="project" value="InterPro"/>
</dbReference>
<feature type="transmembrane region" description="Helical" evidence="7">
    <location>
        <begin position="292"/>
        <end position="313"/>
    </location>
</feature>
<accession>A0A8H9L3J2</accession>
<feature type="transmembrane region" description="Helical" evidence="7">
    <location>
        <begin position="257"/>
        <end position="280"/>
    </location>
</feature>
<feature type="transmembrane region" description="Helical" evidence="7">
    <location>
        <begin position="345"/>
        <end position="371"/>
    </location>
</feature>
<protein>
    <submittedName>
        <fullName evidence="9">MFS transporter</fullName>
    </submittedName>
</protein>
<dbReference type="Proteomes" id="UP000655589">
    <property type="component" value="Unassembled WGS sequence"/>
</dbReference>
<evidence type="ECO:0000256" key="7">
    <source>
        <dbReference type="SAM" id="Phobius"/>
    </source>
</evidence>
<dbReference type="AlphaFoldDB" id="A0A8H9L3J2"/>
<evidence type="ECO:0000256" key="2">
    <source>
        <dbReference type="ARBA" id="ARBA00022448"/>
    </source>
</evidence>
<keyword evidence="6 7" id="KW-0472">Membrane</keyword>
<keyword evidence="2" id="KW-0813">Transport</keyword>
<dbReference type="PANTHER" id="PTHR42718">
    <property type="entry name" value="MAJOR FACILITATOR SUPERFAMILY MULTIDRUG TRANSPORTER MFSC"/>
    <property type="match status" value="1"/>
</dbReference>
<evidence type="ECO:0000256" key="4">
    <source>
        <dbReference type="ARBA" id="ARBA00022692"/>
    </source>
</evidence>
<name>A0A8H9L3J2_9MICO</name>
<feature type="transmembrane region" description="Helical" evidence="7">
    <location>
        <begin position="187"/>
        <end position="206"/>
    </location>
</feature>
<feature type="transmembrane region" description="Helical" evidence="7">
    <location>
        <begin position="96"/>
        <end position="115"/>
    </location>
</feature>
<dbReference type="RefSeq" id="WP_171104780.1">
    <property type="nucleotide sequence ID" value="NZ_BMPT01000002.1"/>
</dbReference>
<dbReference type="Gene3D" id="1.20.1720.10">
    <property type="entry name" value="Multidrug resistance protein D"/>
    <property type="match status" value="1"/>
</dbReference>
<feature type="transmembrane region" description="Helical" evidence="7">
    <location>
        <begin position="38"/>
        <end position="55"/>
    </location>
</feature>
<evidence type="ECO:0000256" key="6">
    <source>
        <dbReference type="ARBA" id="ARBA00023136"/>
    </source>
</evidence>
<feature type="transmembrane region" description="Helical" evidence="7">
    <location>
        <begin position="320"/>
        <end position="339"/>
    </location>
</feature>
<evidence type="ECO:0000256" key="5">
    <source>
        <dbReference type="ARBA" id="ARBA00022989"/>
    </source>
</evidence>
<dbReference type="InterPro" id="IPR011701">
    <property type="entry name" value="MFS"/>
</dbReference>
<gene>
    <name evidence="9" type="ORF">GCM10010102_07040</name>
</gene>
<dbReference type="GO" id="GO:0005886">
    <property type="term" value="C:plasma membrane"/>
    <property type="evidence" value="ECO:0007669"/>
    <property type="project" value="UniProtKB-SubCell"/>
</dbReference>
<keyword evidence="4 7" id="KW-0812">Transmembrane</keyword>
<dbReference type="PRINTS" id="PR01036">
    <property type="entry name" value="TCRTETB"/>
</dbReference>
<keyword evidence="5 7" id="KW-1133">Transmembrane helix</keyword>
<dbReference type="InterPro" id="IPR036259">
    <property type="entry name" value="MFS_trans_sf"/>
</dbReference>
<feature type="transmembrane region" description="Helical" evidence="7">
    <location>
        <begin position="212"/>
        <end position="236"/>
    </location>
</feature>
<feature type="transmembrane region" description="Helical" evidence="7">
    <location>
        <begin position="127"/>
        <end position="148"/>
    </location>
</feature>
<dbReference type="EMBL" id="BMPT01000002">
    <property type="protein sequence ID" value="GGM14103.1"/>
    <property type="molecule type" value="Genomic_DNA"/>
</dbReference>
<organism evidence="9 10">
    <name type="scientific">Promicromonospora citrea</name>
    <dbReference type="NCBI Taxonomy" id="43677"/>
    <lineage>
        <taxon>Bacteria</taxon>
        <taxon>Bacillati</taxon>
        <taxon>Actinomycetota</taxon>
        <taxon>Actinomycetes</taxon>
        <taxon>Micrococcales</taxon>
        <taxon>Promicromonosporaceae</taxon>
        <taxon>Promicromonospora</taxon>
    </lineage>
</organism>
<dbReference type="CDD" id="cd17321">
    <property type="entry name" value="MFS_MMR_MDR_like"/>
    <property type="match status" value="1"/>
</dbReference>
<dbReference type="Gene3D" id="1.20.1250.20">
    <property type="entry name" value="MFS general substrate transporter like domains"/>
    <property type="match status" value="1"/>
</dbReference>
<evidence type="ECO:0000313" key="10">
    <source>
        <dbReference type="Proteomes" id="UP000655589"/>
    </source>
</evidence>
<evidence type="ECO:0000259" key="8">
    <source>
        <dbReference type="PROSITE" id="PS50850"/>
    </source>
</evidence>
<keyword evidence="3" id="KW-1003">Cell membrane</keyword>
<sequence>MLAVLAITQLTIQLDTTIVTVALPSAQADLGISDADRHWVVTAYAITFGGLLLLGGRVGDYLGRKRALVWSLVGFGIASLLGGIAGSAGLLYAARALQGAFGAVLAPVVLSLITTNFTEPAQRAKAFAVWGGVGGLGASLGLILGGVLTEYTSWRWTLLVNAPLAIAIAVAALLVVRESKAAVRGRLDLPGTVTSTLGVAAIVYGATLAEAYGWASIQALAPIVGGLLLLVAFVGIEHRTKAPLLPLSVLTDRVRGSAFGATALLAGAIFASNVLIIYYLQQVRGYNALESGLAFLPTTLAVLVFATVGGRLMLRFGPRVVIATGAASGVAGFLMLSSSSSATGLAVLLPAMALVGAAVGLSWPALSATALTGVPDEHSGAAGGTVNAAQQVSGAVVIAVLNTVAASVTVASGSLMDGLSVALLVCAGLMVATVLVSLNITVPRERTRS</sequence>
<feature type="transmembrane region" description="Helical" evidence="7">
    <location>
        <begin position="421"/>
        <end position="442"/>
    </location>
</feature>
<feature type="transmembrane region" description="Helical" evidence="7">
    <location>
        <begin position="392"/>
        <end position="415"/>
    </location>
</feature>
<dbReference type="PANTHER" id="PTHR42718:SF46">
    <property type="entry name" value="BLR6921 PROTEIN"/>
    <property type="match status" value="1"/>
</dbReference>
<comment type="caution">
    <text evidence="9">The sequence shown here is derived from an EMBL/GenBank/DDBJ whole genome shotgun (WGS) entry which is preliminary data.</text>
</comment>
<comment type="subcellular location">
    <subcellularLocation>
        <location evidence="1">Cell membrane</location>
        <topology evidence="1">Multi-pass membrane protein</topology>
    </subcellularLocation>
</comment>
<reference evidence="9" key="1">
    <citation type="journal article" date="2014" name="Int. J. Syst. Evol. Microbiol.">
        <title>Complete genome sequence of Corynebacterium casei LMG S-19264T (=DSM 44701T), isolated from a smear-ripened cheese.</title>
        <authorList>
            <consortium name="US DOE Joint Genome Institute (JGI-PGF)"/>
            <person name="Walter F."/>
            <person name="Albersmeier A."/>
            <person name="Kalinowski J."/>
            <person name="Ruckert C."/>
        </authorList>
    </citation>
    <scope>NUCLEOTIDE SEQUENCE</scope>
    <source>
        <strain evidence="9">JCM 3051</strain>
    </source>
</reference>
<feature type="domain" description="Major facilitator superfamily (MFS) profile" evidence="8">
    <location>
        <begin position="1"/>
        <end position="445"/>
    </location>
</feature>